<dbReference type="RefSeq" id="WP_231919602.1">
    <property type="nucleotide sequence ID" value="NZ_LT629770.1"/>
</dbReference>
<evidence type="ECO:0000313" key="2">
    <source>
        <dbReference type="Proteomes" id="UP000182126"/>
    </source>
</evidence>
<organism evidence="1 2">
    <name type="scientific">Microbacterium paraoxydans</name>
    <dbReference type="NCBI Taxonomy" id="199592"/>
    <lineage>
        <taxon>Bacteria</taxon>
        <taxon>Bacillati</taxon>
        <taxon>Actinomycetota</taxon>
        <taxon>Actinomycetes</taxon>
        <taxon>Micrococcales</taxon>
        <taxon>Microbacteriaceae</taxon>
        <taxon>Microbacterium</taxon>
    </lineage>
</organism>
<dbReference type="EMBL" id="LT629770">
    <property type="protein sequence ID" value="SDT02580.1"/>
    <property type="molecule type" value="Genomic_DNA"/>
</dbReference>
<name>A0A1H1X0I8_9MICO</name>
<evidence type="ECO:0000313" key="1">
    <source>
        <dbReference type="EMBL" id="SDT02580.1"/>
    </source>
</evidence>
<dbReference type="AlphaFoldDB" id="A0A1H1X0I8"/>
<dbReference type="Proteomes" id="UP000182126">
    <property type="component" value="Chromosome I"/>
</dbReference>
<dbReference type="eggNOG" id="COG4803">
    <property type="taxonomic scope" value="Bacteria"/>
</dbReference>
<sequence>MKGGDIKEFRFGPVEFYLVGFDGDRPDPSTFGALTDLVSKGVVRVLDLVLVTRTADGDLDILEVEEDDGAAVLDGLEPIVAGLASEDDVRALAEVVPPGRSAAVVVLELLFARTLPQDVAAAGGQVLRSERVPAPVVNAVMDILEQEGE</sequence>
<gene>
    <name evidence="1" type="ORF">SAMN04489809_3307</name>
</gene>
<dbReference type="InterPro" id="IPR046288">
    <property type="entry name" value="DUF6325"/>
</dbReference>
<dbReference type="GeneID" id="36298762"/>
<evidence type="ECO:0008006" key="3">
    <source>
        <dbReference type="Google" id="ProtNLM"/>
    </source>
</evidence>
<reference evidence="1 2" key="1">
    <citation type="submission" date="2016-10" db="EMBL/GenBank/DDBJ databases">
        <authorList>
            <person name="de Groot N.N."/>
        </authorList>
    </citation>
    <scope>NUCLEOTIDE SEQUENCE [LARGE SCALE GENOMIC DNA]</scope>
    <source>
        <strain evidence="1 2">DSM 15019</strain>
    </source>
</reference>
<accession>A0A1H1X0I8</accession>
<protein>
    <recommendedName>
        <fullName evidence="3">DUF1269 domain-containing protein</fullName>
    </recommendedName>
</protein>
<proteinExistence type="predicted"/>
<dbReference type="Pfam" id="PF19850">
    <property type="entry name" value="DUF6325"/>
    <property type="match status" value="1"/>
</dbReference>